<dbReference type="InterPro" id="IPR046480">
    <property type="entry name" value="DUF6573"/>
</dbReference>
<dbReference type="Pfam" id="PF20213">
    <property type="entry name" value="DUF6573"/>
    <property type="match status" value="1"/>
</dbReference>
<dbReference type="AlphaFoldDB" id="A0A5C6FMI1"/>
<name>A0A5C6FMI1_9PLAN</name>
<comment type="caution">
    <text evidence="1">The sequence shown here is derived from an EMBL/GenBank/DDBJ whole genome shotgun (WGS) entry which is preliminary data.</text>
</comment>
<protein>
    <submittedName>
        <fullName evidence="1">Uncharacterized protein</fullName>
    </submittedName>
</protein>
<organism evidence="1 2">
    <name type="scientific">Crateriforma conspicua</name>
    <dbReference type="NCBI Taxonomy" id="2527996"/>
    <lineage>
        <taxon>Bacteria</taxon>
        <taxon>Pseudomonadati</taxon>
        <taxon>Planctomycetota</taxon>
        <taxon>Planctomycetia</taxon>
        <taxon>Planctomycetales</taxon>
        <taxon>Planctomycetaceae</taxon>
        <taxon>Crateriforma</taxon>
    </lineage>
</organism>
<proteinExistence type="predicted"/>
<evidence type="ECO:0000313" key="2">
    <source>
        <dbReference type="Proteomes" id="UP000316476"/>
    </source>
</evidence>
<dbReference type="EMBL" id="SJPZ01000002">
    <property type="protein sequence ID" value="TWU62362.1"/>
    <property type="molecule type" value="Genomic_DNA"/>
</dbReference>
<reference evidence="1 2" key="1">
    <citation type="submission" date="2019-02" db="EMBL/GenBank/DDBJ databases">
        <title>Deep-cultivation of Planctomycetes and their phenomic and genomic characterization uncovers novel biology.</title>
        <authorList>
            <person name="Wiegand S."/>
            <person name="Jogler M."/>
            <person name="Boedeker C."/>
            <person name="Pinto D."/>
            <person name="Vollmers J."/>
            <person name="Rivas-Marin E."/>
            <person name="Kohn T."/>
            <person name="Peeters S.H."/>
            <person name="Heuer A."/>
            <person name="Rast P."/>
            <person name="Oberbeckmann S."/>
            <person name="Bunk B."/>
            <person name="Jeske O."/>
            <person name="Meyerdierks A."/>
            <person name="Storesund J.E."/>
            <person name="Kallscheuer N."/>
            <person name="Luecker S."/>
            <person name="Lage O.M."/>
            <person name="Pohl T."/>
            <person name="Merkel B.J."/>
            <person name="Hornburger P."/>
            <person name="Mueller R.-W."/>
            <person name="Bruemmer F."/>
            <person name="Labrenz M."/>
            <person name="Spormann A.M."/>
            <person name="Op Den Camp H."/>
            <person name="Overmann J."/>
            <person name="Amann R."/>
            <person name="Jetten M.S.M."/>
            <person name="Mascher T."/>
            <person name="Medema M.H."/>
            <person name="Devos D.P."/>
            <person name="Kaster A.-K."/>
            <person name="Ovreas L."/>
            <person name="Rohde M."/>
            <person name="Galperin M.Y."/>
            <person name="Jogler C."/>
        </authorList>
    </citation>
    <scope>NUCLEOTIDE SEQUENCE [LARGE SCALE GENOMIC DNA]</scope>
    <source>
        <strain evidence="1 2">V7</strain>
    </source>
</reference>
<evidence type="ECO:0000313" key="1">
    <source>
        <dbReference type="EMBL" id="TWU62362.1"/>
    </source>
</evidence>
<dbReference type="Proteomes" id="UP000316476">
    <property type="component" value="Unassembled WGS sequence"/>
</dbReference>
<gene>
    <name evidence="1" type="ORF">V7x_40910</name>
</gene>
<sequence length="127" mass="14209">MDNSKTLDLVYSYSRADAIADGVLIDVTEMAAEAGFRYPMAVTSAVWQGCVEVPPACEGEHDEQGRLWDVLHMLRYTIEMQGGSNPTYFHTLVRTCPKSFDEVRLKAICGPGDDRRPVLTVLYPHED</sequence>
<accession>A0A5C6FMI1</accession>